<dbReference type="STRING" id="1890364.A0A2P6NMK9"/>
<dbReference type="GO" id="GO:0004713">
    <property type="term" value="F:protein tyrosine kinase activity"/>
    <property type="evidence" value="ECO:0007669"/>
    <property type="project" value="InterPro"/>
</dbReference>
<dbReference type="OrthoDB" id="30356at2759"/>
<keyword evidence="5" id="KW-0677">Repeat</keyword>
<evidence type="ECO:0000256" key="3">
    <source>
        <dbReference type="ARBA" id="ARBA00022614"/>
    </source>
</evidence>
<evidence type="ECO:0000256" key="4">
    <source>
        <dbReference type="ARBA" id="ARBA00022729"/>
    </source>
</evidence>
<feature type="compositionally biased region" description="Basic and acidic residues" evidence="10">
    <location>
        <begin position="1444"/>
        <end position="1469"/>
    </location>
</feature>
<feature type="region of interest" description="Disordered" evidence="10">
    <location>
        <begin position="1444"/>
        <end position="1483"/>
    </location>
</feature>
<dbReference type="InterPro" id="IPR001611">
    <property type="entry name" value="Leu-rich_rpt"/>
</dbReference>
<reference evidence="13 14" key="1">
    <citation type="journal article" date="2018" name="Genome Biol. Evol.">
        <title>Multiple Roots of Fruiting Body Formation in Amoebozoa.</title>
        <authorList>
            <person name="Hillmann F."/>
            <person name="Forbes G."/>
            <person name="Novohradska S."/>
            <person name="Ferling I."/>
            <person name="Riege K."/>
            <person name="Groth M."/>
            <person name="Westermann M."/>
            <person name="Marz M."/>
            <person name="Spaller T."/>
            <person name="Winckler T."/>
            <person name="Schaap P."/>
            <person name="Glockner G."/>
        </authorList>
    </citation>
    <scope>NUCLEOTIDE SEQUENCE [LARGE SCALE GENOMIC DNA]</scope>
    <source>
        <strain evidence="13 14">Jena</strain>
    </source>
</reference>
<feature type="compositionally biased region" description="Polar residues" evidence="10">
    <location>
        <begin position="1474"/>
        <end position="1483"/>
    </location>
</feature>
<sequence>MSNQPLEVNYYPRGCPVSLGLCGCNGKFDETRQAEKITVTARGSLDIIDSCASDISPAREQRYEVRPANMTFLFDEIGGRWQFLCHWFPNGQRIFSKERESLLCREKITIMLISPVIILLLCSCIAIDAEISNETRDILMELYDSTIGDGWFESDGWGTEDDPCTWTGIECDDDSTQITSLNLFNNDLQGTLPPSLSNLTSLTYLNLSYNLFDDGLAVPDLRLMTKLDTLDVSYCLSSYTGAISLNGLPLSMQFLYLWGLPGLQVTTEMLLPLRILSLLDVSYVTSAASIDWARVIPETSLTSLALRSLGLTGDISPWLFKVKRLYVDFNRLHLIIPENCSLLSLSFNANLDEGPIPAVERCPNLEELDLSRNQFTGILNLVPGCALNVLYVWNTLLSGVNGVRHCTYLEQLYLHENQIAGSMLDLRGLSYLRFAYLTNNLLSGEITNELEGTSIMELDLSINFFFGSIPASIFHEEVKIVNLAANEFSGSLPPLDAPTYIFQLDVSYNNLSGTIPYLPTVSFLYLEYNRFEGIFPSIEDQIYLFERWTINNNQFSGHIFDILPDQCDDVTVLKYIDASFNNFSGDIPRGLANCNNIQILKLDHNQLSTYILSGNLPFFNNSMMSTLTLDFNAFSGELPYPFASAPLEILSISHNNLTGSFDTLKSNTFNLLSSFNASYNQFSVGPFDVSNGWVFSDQWLKALKTLDISHNELVGPIFNSFISPAGNNLISGRCIAPFIKIPTLTILDLSDNPIYGIIPNGMDALTSLIGLNLKNTKIGGRLPSSLKRLISLQELDLSDNYLVGNDLSWLQEMKGLQYLNLSNNQLTATISSVNAMKSLKNVDLSDNMLVGSISEFCSIKSLVTFIASRNSLNGSICTFTGDVTELRLDHNQFSGDTSFFSLMSSLQYLDISSNQLTRQLPIMSRLSKLTYINVSRNDLEGEVPDLIDLQRLSSLDLSHNRFNGTVPSISSSSSFTLLDVSNNDFTWADQFSLSSNISYCNMTNIMFECPISESARFDCGAVCTSSYMESANISVKVAGDINTFNRTKFIDVIASFLNNDVDRFTINGLRSGSVIVDMTINPPTSTSYDGSAVTLVNQMLSNTFASSLAKSDYTLLLVGSYIPSPTVAITSIQASPKESGSNSSMIIGIVVALFVVIFTASVVTAVILWRKRVRSLQRRSQMMMVDMSTMNMTAVQRSVVEYKELENMKMIGSGAFGIVFSAQWRGIKVAVKQVKAEYVDEQQVKEFLHEVAVMQNLRPHPHVVLFMGITVPPEYCGGGSLLSYLRENFDSVTNEQKMSFIMQIAQGMLHLHMEKIIHRDLAVRNVADFGMSRQQVEDVQTTSTNIGPVRWMAPEAMRERNYSNKTDAYSFGVLVWEIVTNREPYEDMDMMTVAINVMNNNLRPEIPDATDPLLKRLMQACWNENPAERPNFAQICKHLGLEVPDEKGADEVMPEEKATDKVTMDDKDGPYQPISENPTSVSS</sequence>
<organism evidence="13 14">
    <name type="scientific">Planoprotostelium fungivorum</name>
    <dbReference type="NCBI Taxonomy" id="1890364"/>
    <lineage>
        <taxon>Eukaryota</taxon>
        <taxon>Amoebozoa</taxon>
        <taxon>Evosea</taxon>
        <taxon>Variosea</taxon>
        <taxon>Cavosteliida</taxon>
        <taxon>Cavosteliaceae</taxon>
        <taxon>Planoprotostelium</taxon>
    </lineage>
</organism>
<dbReference type="SMART" id="SM00369">
    <property type="entry name" value="LRR_TYP"/>
    <property type="match status" value="6"/>
</dbReference>
<feature type="domain" description="Protein kinase" evidence="12">
    <location>
        <begin position="1205"/>
        <end position="1441"/>
    </location>
</feature>
<evidence type="ECO:0000256" key="1">
    <source>
        <dbReference type="ARBA" id="ARBA00004167"/>
    </source>
</evidence>
<keyword evidence="3" id="KW-0433">Leucine-rich repeat</keyword>
<keyword evidence="8 11" id="KW-0472">Membrane</keyword>
<dbReference type="PANTHER" id="PTHR48053">
    <property type="entry name" value="LEUCINE RICH REPEAT FAMILY PROTEIN, EXPRESSED"/>
    <property type="match status" value="1"/>
</dbReference>
<dbReference type="PRINTS" id="PR00109">
    <property type="entry name" value="TYRKINASE"/>
</dbReference>
<dbReference type="InterPro" id="IPR001245">
    <property type="entry name" value="Ser-Thr/Tyr_kinase_cat_dom"/>
</dbReference>
<keyword evidence="6 9" id="KW-0547">Nucleotide-binding</keyword>
<dbReference type="PROSITE" id="PS50011">
    <property type="entry name" value="PROTEIN_KINASE_DOM"/>
    <property type="match status" value="1"/>
</dbReference>
<keyword evidence="4" id="KW-0732">Signal</keyword>
<evidence type="ECO:0000256" key="6">
    <source>
        <dbReference type="ARBA" id="ARBA00022741"/>
    </source>
</evidence>
<dbReference type="PANTHER" id="PTHR48053:SF164">
    <property type="entry name" value="LEUCINE-RICH REPEAT-CONTAINING N-TERMINAL PLANT-TYPE DOMAIN-CONTAINING PROTEIN"/>
    <property type="match status" value="1"/>
</dbReference>
<evidence type="ECO:0000256" key="8">
    <source>
        <dbReference type="ARBA" id="ARBA00023136"/>
    </source>
</evidence>
<keyword evidence="13" id="KW-0418">Kinase</keyword>
<dbReference type="PROSITE" id="PS51450">
    <property type="entry name" value="LRR"/>
    <property type="match status" value="2"/>
</dbReference>
<evidence type="ECO:0000256" key="7">
    <source>
        <dbReference type="ARBA" id="ARBA00022840"/>
    </source>
</evidence>
<proteinExistence type="predicted"/>
<keyword evidence="14" id="KW-1185">Reference proteome</keyword>
<dbReference type="Pfam" id="PF13516">
    <property type="entry name" value="LRR_6"/>
    <property type="match status" value="1"/>
</dbReference>
<evidence type="ECO:0000256" key="9">
    <source>
        <dbReference type="PROSITE-ProRule" id="PRU10141"/>
    </source>
</evidence>
<keyword evidence="7 9" id="KW-0067">ATP-binding</keyword>
<feature type="binding site" evidence="9">
    <location>
        <position position="1232"/>
    </location>
    <ligand>
        <name>ATP</name>
        <dbReference type="ChEBI" id="CHEBI:30616"/>
    </ligand>
</feature>
<dbReference type="InterPro" id="IPR000719">
    <property type="entry name" value="Prot_kinase_dom"/>
</dbReference>
<name>A0A2P6NMK9_9EUKA</name>
<dbReference type="Gene3D" id="3.80.10.10">
    <property type="entry name" value="Ribonuclease Inhibitor"/>
    <property type="match status" value="3"/>
</dbReference>
<dbReference type="InterPro" id="IPR017441">
    <property type="entry name" value="Protein_kinase_ATP_BS"/>
</dbReference>
<feature type="transmembrane region" description="Helical" evidence="11">
    <location>
        <begin position="1145"/>
        <end position="1169"/>
    </location>
</feature>
<evidence type="ECO:0000256" key="11">
    <source>
        <dbReference type="SAM" id="Phobius"/>
    </source>
</evidence>
<keyword evidence="13" id="KW-0675">Receptor</keyword>
<dbReference type="InParanoid" id="A0A2P6NMK9"/>
<evidence type="ECO:0000259" key="12">
    <source>
        <dbReference type="PROSITE" id="PS50011"/>
    </source>
</evidence>
<evidence type="ECO:0000256" key="10">
    <source>
        <dbReference type="SAM" id="MobiDB-lite"/>
    </source>
</evidence>
<dbReference type="Gene3D" id="1.10.510.10">
    <property type="entry name" value="Transferase(Phosphotransferase) domain 1"/>
    <property type="match status" value="1"/>
</dbReference>
<dbReference type="CDD" id="cd13999">
    <property type="entry name" value="STKc_MAP3K-like"/>
    <property type="match status" value="1"/>
</dbReference>
<protein>
    <submittedName>
        <fullName evidence="13">LRR receptor-like serine/threonine-protein kinase GSO1-like</fullName>
    </submittedName>
</protein>
<dbReference type="GO" id="GO:0005524">
    <property type="term" value="F:ATP binding"/>
    <property type="evidence" value="ECO:0007669"/>
    <property type="project" value="UniProtKB-UniRule"/>
</dbReference>
<comment type="caution">
    <text evidence="13">The sequence shown here is derived from an EMBL/GenBank/DDBJ whole genome shotgun (WGS) entry which is preliminary data.</text>
</comment>
<dbReference type="InterPro" id="IPR020635">
    <property type="entry name" value="Tyr_kinase_cat_dom"/>
</dbReference>
<evidence type="ECO:0000256" key="5">
    <source>
        <dbReference type="ARBA" id="ARBA00022737"/>
    </source>
</evidence>
<dbReference type="SUPFAM" id="SSF56112">
    <property type="entry name" value="Protein kinase-like (PK-like)"/>
    <property type="match status" value="1"/>
</dbReference>
<dbReference type="InterPro" id="IPR003591">
    <property type="entry name" value="Leu-rich_rpt_typical-subtyp"/>
</dbReference>
<dbReference type="SUPFAM" id="SSF52047">
    <property type="entry name" value="RNI-like"/>
    <property type="match status" value="1"/>
</dbReference>
<dbReference type="SUPFAM" id="SSF52058">
    <property type="entry name" value="L domain-like"/>
    <property type="match status" value="2"/>
</dbReference>
<dbReference type="EMBL" id="MDYQ01000049">
    <property type="protein sequence ID" value="PRP85200.1"/>
    <property type="molecule type" value="Genomic_DNA"/>
</dbReference>
<evidence type="ECO:0000313" key="14">
    <source>
        <dbReference type="Proteomes" id="UP000241769"/>
    </source>
</evidence>
<dbReference type="InterPro" id="IPR011009">
    <property type="entry name" value="Kinase-like_dom_sf"/>
</dbReference>
<evidence type="ECO:0000256" key="2">
    <source>
        <dbReference type="ARBA" id="ARBA00004236"/>
    </source>
</evidence>
<dbReference type="Pfam" id="PF07714">
    <property type="entry name" value="PK_Tyr_Ser-Thr"/>
    <property type="match status" value="1"/>
</dbReference>
<evidence type="ECO:0000313" key="13">
    <source>
        <dbReference type="EMBL" id="PRP85200.1"/>
    </source>
</evidence>
<keyword evidence="11" id="KW-1133">Transmembrane helix</keyword>
<dbReference type="SMART" id="SM00219">
    <property type="entry name" value="TyrKc"/>
    <property type="match status" value="1"/>
</dbReference>
<dbReference type="PROSITE" id="PS00107">
    <property type="entry name" value="PROTEIN_KINASE_ATP"/>
    <property type="match status" value="1"/>
</dbReference>
<dbReference type="GO" id="GO:0005886">
    <property type="term" value="C:plasma membrane"/>
    <property type="evidence" value="ECO:0007669"/>
    <property type="project" value="UniProtKB-SubCell"/>
</dbReference>
<dbReference type="PRINTS" id="PR00019">
    <property type="entry name" value="LEURICHRPT"/>
</dbReference>
<gene>
    <name evidence="13" type="ORF">PROFUN_07147</name>
</gene>
<dbReference type="Gene3D" id="3.30.200.20">
    <property type="entry name" value="Phosphorylase Kinase, domain 1"/>
    <property type="match status" value="1"/>
</dbReference>
<comment type="subcellular location">
    <subcellularLocation>
        <location evidence="2">Cell membrane</location>
    </subcellularLocation>
    <subcellularLocation>
        <location evidence="1">Membrane</location>
        <topology evidence="1">Single-pass membrane protein</topology>
    </subcellularLocation>
</comment>
<dbReference type="FunFam" id="3.80.10.10:FF:000095">
    <property type="entry name" value="LRR receptor-like serine/threonine-protein kinase GSO1"/>
    <property type="match status" value="1"/>
</dbReference>
<dbReference type="Proteomes" id="UP000241769">
    <property type="component" value="Unassembled WGS sequence"/>
</dbReference>
<accession>A0A2P6NMK9</accession>
<keyword evidence="11" id="KW-0812">Transmembrane</keyword>
<keyword evidence="13" id="KW-0808">Transferase</keyword>
<dbReference type="Pfam" id="PF00560">
    <property type="entry name" value="LRR_1"/>
    <property type="match status" value="4"/>
</dbReference>
<dbReference type="InterPro" id="IPR032675">
    <property type="entry name" value="LRR_dom_sf"/>
</dbReference>
<dbReference type="Pfam" id="PF13855">
    <property type="entry name" value="LRR_8"/>
    <property type="match status" value="1"/>
</dbReference>
<dbReference type="InterPro" id="IPR051716">
    <property type="entry name" value="Plant_RL_S/T_kinase"/>
</dbReference>